<dbReference type="EMBL" id="CP108222">
    <property type="protein sequence ID" value="WTT16233.1"/>
    <property type="molecule type" value="Genomic_DNA"/>
</dbReference>
<sequence length="168" mass="18399">MADHTTYDRTAEETPPAADVYIGAREAPGTESDVVAALAALGFTVRVKVWPVRRAVAELHWLLLVALPLHSFLGGLGSRLSDDLYRKLKETVRRRPEPASAAEEPRLIVLQDTDTGVRLLLGPESDAAALAGLRDLDLTRFRHTTLRYDPDAARWAPVPGAEEDHTDA</sequence>
<protein>
    <submittedName>
        <fullName evidence="1">Uncharacterized protein</fullName>
    </submittedName>
</protein>
<proteinExistence type="predicted"/>
<gene>
    <name evidence="1" type="ORF">OHA22_12185</name>
</gene>
<dbReference type="AlphaFoldDB" id="A0AAU1ZY46"/>
<name>A0AAU1ZY46_9ACTN</name>
<evidence type="ECO:0000313" key="1">
    <source>
        <dbReference type="EMBL" id="WTT16233.1"/>
    </source>
</evidence>
<organism evidence="1">
    <name type="scientific">Streptomyces sp. NBC_00093</name>
    <dbReference type="NCBI Taxonomy" id="2975649"/>
    <lineage>
        <taxon>Bacteria</taxon>
        <taxon>Bacillati</taxon>
        <taxon>Actinomycetota</taxon>
        <taxon>Actinomycetes</taxon>
        <taxon>Kitasatosporales</taxon>
        <taxon>Streptomycetaceae</taxon>
        <taxon>Streptomyces</taxon>
    </lineage>
</organism>
<reference evidence="1" key="1">
    <citation type="submission" date="2022-10" db="EMBL/GenBank/DDBJ databases">
        <title>The complete genomes of actinobacterial strains from the NBC collection.</title>
        <authorList>
            <person name="Joergensen T.S."/>
            <person name="Alvarez Arevalo M."/>
            <person name="Sterndorff E.B."/>
            <person name="Faurdal D."/>
            <person name="Vuksanovic O."/>
            <person name="Mourched A.-S."/>
            <person name="Charusanti P."/>
            <person name="Shaw S."/>
            <person name="Blin K."/>
            <person name="Weber T."/>
        </authorList>
    </citation>
    <scope>NUCLEOTIDE SEQUENCE</scope>
    <source>
        <strain evidence="1">NBC_00093</strain>
    </source>
</reference>
<accession>A0AAU1ZY46</accession>